<sequence length="57" mass="6614">MFHAEMLAAEKRESTDRVVALRQARAAHRREHRRARRRAWQQLLESIPPGIAVRLGG</sequence>
<dbReference type="Proteomes" id="UP001501697">
    <property type="component" value="Unassembled WGS sequence"/>
</dbReference>
<dbReference type="EMBL" id="BAAAYU010000001">
    <property type="protein sequence ID" value="GAA3629132.1"/>
    <property type="molecule type" value="Genomic_DNA"/>
</dbReference>
<accession>A0ABP7AC52</accession>
<comment type="caution">
    <text evidence="1">The sequence shown here is derived from an EMBL/GenBank/DDBJ whole genome shotgun (WGS) entry which is preliminary data.</text>
</comment>
<dbReference type="RefSeq" id="WP_344736761.1">
    <property type="nucleotide sequence ID" value="NZ_BAAAYU010000001.1"/>
</dbReference>
<name>A0ABP7AC52_9MICO</name>
<keyword evidence="2" id="KW-1185">Reference proteome</keyword>
<gene>
    <name evidence="1" type="ORF">GCM10022200_09680</name>
</gene>
<protein>
    <submittedName>
        <fullName evidence="1">Uncharacterized protein</fullName>
    </submittedName>
</protein>
<proteinExistence type="predicted"/>
<reference evidence="2" key="1">
    <citation type="journal article" date="2019" name="Int. J. Syst. Evol. Microbiol.">
        <title>The Global Catalogue of Microorganisms (GCM) 10K type strain sequencing project: providing services to taxonomists for standard genome sequencing and annotation.</title>
        <authorList>
            <consortium name="The Broad Institute Genomics Platform"/>
            <consortium name="The Broad Institute Genome Sequencing Center for Infectious Disease"/>
            <person name="Wu L."/>
            <person name="Ma J."/>
        </authorList>
    </citation>
    <scope>NUCLEOTIDE SEQUENCE [LARGE SCALE GENOMIC DNA]</scope>
    <source>
        <strain evidence="2">JCM 16544</strain>
    </source>
</reference>
<evidence type="ECO:0000313" key="2">
    <source>
        <dbReference type="Proteomes" id="UP001501697"/>
    </source>
</evidence>
<organism evidence="1 2">
    <name type="scientific">Microbacterium awajiense</name>
    <dbReference type="NCBI Taxonomy" id="415214"/>
    <lineage>
        <taxon>Bacteria</taxon>
        <taxon>Bacillati</taxon>
        <taxon>Actinomycetota</taxon>
        <taxon>Actinomycetes</taxon>
        <taxon>Micrococcales</taxon>
        <taxon>Microbacteriaceae</taxon>
        <taxon>Microbacterium</taxon>
    </lineage>
</organism>
<evidence type="ECO:0000313" key="1">
    <source>
        <dbReference type="EMBL" id="GAA3629132.1"/>
    </source>
</evidence>